<protein>
    <submittedName>
        <fullName evidence="3">CAAX amino terminal protease family protein</fullName>
    </submittedName>
</protein>
<dbReference type="GO" id="GO:0080120">
    <property type="term" value="P:CAAX-box protein maturation"/>
    <property type="evidence" value="ECO:0007669"/>
    <property type="project" value="UniProtKB-ARBA"/>
</dbReference>
<dbReference type="AlphaFoldDB" id="A0A0S4LE76"/>
<dbReference type="Pfam" id="PF02517">
    <property type="entry name" value="Rce1-like"/>
    <property type="match status" value="1"/>
</dbReference>
<feature type="transmembrane region" description="Helical" evidence="1">
    <location>
        <begin position="70"/>
        <end position="89"/>
    </location>
</feature>
<dbReference type="NCBIfam" id="TIGR03008">
    <property type="entry name" value="pepcterm_CAAX"/>
    <property type="match status" value="1"/>
</dbReference>
<dbReference type="RefSeq" id="WP_090747249.1">
    <property type="nucleotide sequence ID" value="NZ_CZQA01000008.1"/>
</dbReference>
<keyword evidence="1" id="KW-0472">Membrane</keyword>
<evidence type="ECO:0000313" key="3">
    <source>
        <dbReference type="EMBL" id="CUS35018.1"/>
    </source>
</evidence>
<feature type="transmembrane region" description="Helical" evidence="1">
    <location>
        <begin position="199"/>
        <end position="219"/>
    </location>
</feature>
<evidence type="ECO:0000313" key="4">
    <source>
        <dbReference type="Proteomes" id="UP000199032"/>
    </source>
</evidence>
<keyword evidence="3" id="KW-0645">Protease</keyword>
<accession>A0A0S4LE76</accession>
<dbReference type="GO" id="GO:0004175">
    <property type="term" value="F:endopeptidase activity"/>
    <property type="evidence" value="ECO:0007669"/>
    <property type="project" value="UniProtKB-ARBA"/>
</dbReference>
<feature type="transmembrane region" description="Helical" evidence="1">
    <location>
        <begin position="178"/>
        <end position="194"/>
    </location>
</feature>
<organism evidence="3 4">
    <name type="scientific">Candidatus Nitrospira nitrosa</name>
    <dbReference type="NCBI Taxonomy" id="1742972"/>
    <lineage>
        <taxon>Bacteria</taxon>
        <taxon>Pseudomonadati</taxon>
        <taxon>Nitrospirota</taxon>
        <taxon>Nitrospiria</taxon>
        <taxon>Nitrospirales</taxon>
        <taxon>Nitrospiraceae</taxon>
        <taxon>Nitrospira</taxon>
    </lineage>
</organism>
<dbReference type="InterPro" id="IPR003675">
    <property type="entry name" value="Rce1/LyrA-like_dom"/>
</dbReference>
<dbReference type="GO" id="GO:0006508">
    <property type="term" value="P:proteolysis"/>
    <property type="evidence" value="ECO:0007669"/>
    <property type="project" value="UniProtKB-KW"/>
</dbReference>
<dbReference type="STRING" id="1742972.COMA1_20084"/>
<reference evidence="3 4" key="1">
    <citation type="submission" date="2015-10" db="EMBL/GenBank/DDBJ databases">
        <authorList>
            <person name="Gilbert D.G."/>
        </authorList>
    </citation>
    <scope>NUCLEOTIDE SEQUENCE [LARGE SCALE GENOMIC DNA]</scope>
    <source>
        <strain evidence="3">COMA1</strain>
    </source>
</reference>
<keyword evidence="1" id="KW-0812">Transmembrane</keyword>
<feature type="transmembrane region" description="Helical" evidence="1">
    <location>
        <begin position="115"/>
        <end position="134"/>
    </location>
</feature>
<dbReference type="OrthoDB" id="9787923at2"/>
<evidence type="ECO:0000259" key="2">
    <source>
        <dbReference type="Pfam" id="PF02517"/>
    </source>
</evidence>
<evidence type="ECO:0000256" key="1">
    <source>
        <dbReference type="SAM" id="Phobius"/>
    </source>
</evidence>
<dbReference type="EMBL" id="CZQA01000008">
    <property type="protein sequence ID" value="CUS35018.1"/>
    <property type="molecule type" value="Genomic_DNA"/>
</dbReference>
<keyword evidence="1" id="KW-1133">Transmembrane helix</keyword>
<sequence>MAARIVPFGLYALFLLIGQIVGWLGQVAGWPALSGDAVLLWLYPIKTLVVAAALAWFWRQYDELQWPPKLPVRHLMLTTAAGVLVYAAWVRMDWAWAMQGAPSSGYNPFTVDGPASYLLTAFRLCGAAIVVPIMEELFWRSFVLRYLISSRFEAIPIGTFTPISFVAVVALFGVEHDLWLAGMMAGTVYGLLLVQTRNLWACIGAHAITNFALGIHVLVTRQWSWW</sequence>
<gene>
    <name evidence="3" type="ORF">COMA1_20084</name>
</gene>
<proteinExistence type="predicted"/>
<feature type="domain" description="CAAX prenyl protease 2/Lysostaphin resistance protein A-like" evidence="2">
    <location>
        <begin position="121"/>
        <end position="211"/>
    </location>
</feature>
<feature type="transmembrane region" description="Helical" evidence="1">
    <location>
        <begin position="12"/>
        <end position="32"/>
    </location>
</feature>
<dbReference type="Proteomes" id="UP000199032">
    <property type="component" value="Unassembled WGS sequence"/>
</dbReference>
<feature type="transmembrane region" description="Helical" evidence="1">
    <location>
        <begin position="38"/>
        <end position="58"/>
    </location>
</feature>
<feature type="transmembrane region" description="Helical" evidence="1">
    <location>
        <begin position="154"/>
        <end position="172"/>
    </location>
</feature>
<keyword evidence="3" id="KW-0378">Hydrolase</keyword>
<dbReference type="InterPro" id="IPR014346">
    <property type="entry name" value="Prenyl_protease-related"/>
</dbReference>
<name>A0A0S4LE76_9BACT</name>
<keyword evidence="4" id="KW-1185">Reference proteome</keyword>